<dbReference type="EMBL" id="WMBQ01000002">
    <property type="protein sequence ID" value="MTD96106.1"/>
    <property type="molecule type" value="Genomic_DNA"/>
</dbReference>
<reference evidence="1 2" key="1">
    <citation type="submission" date="2019-11" db="EMBL/GenBank/DDBJ databases">
        <title>Identification of a novel strain.</title>
        <authorList>
            <person name="Xu Q."/>
            <person name="Wang G."/>
        </authorList>
    </citation>
    <scope>NUCLEOTIDE SEQUENCE [LARGE SCALE GENOMIC DNA]</scope>
    <source>
        <strain evidence="2">xq</strain>
    </source>
</reference>
<sequence>MSDEKDLHAAIDRLTRENAELNGLVLATGVILTQLLQSMTLRELNPQNAATRIVSNAQKAIEGFRPEPAGPLDGAMRARALSAVKQFEDQLRSVLPT</sequence>
<gene>
    <name evidence="1" type="ORF">GIW81_17340</name>
</gene>
<evidence type="ECO:0000313" key="1">
    <source>
        <dbReference type="EMBL" id="MTD96106.1"/>
    </source>
</evidence>
<organism evidence="1 2">
    <name type="scientific">Hyphomicrobium album</name>
    <dbReference type="NCBI Taxonomy" id="2665159"/>
    <lineage>
        <taxon>Bacteria</taxon>
        <taxon>Pseudomonadati</taxon>
        <taxon>Pseudomonadota</taxon>
        <taxon>Alphaproteobacteria</taxon>
        <taxon>Hyphomicrobiales</taxon>
        <taxon>Hyphomicrobiaceae</taxon>
        <taxon>Hyphomicrobium</taxon>
    </lineage>
</organism>
<protein>
    <submittedName>
        <fullName evidence="1">Uncharacterized protein</fullName>
    </submittedName>
</protein>
<comment type="caution">
    <text evidence="1">The sequence shown here is derived from an EMBL/GenBank/DDBJ whole genome shotgun (WGS) entry which is preliminary data.</text>
</comment>
<dbReference type="RefSeq" id="WP_154740568.1">
    <property type="nucleotide sequence ID" value="NZ_WMBQ01000002.1"/>
</dbReference>
<name>A0A6I3KRQ1_9HYPH</name>
<evidence type="ECO:0000313" key="2">
    <source>
        <dbReference type="Proteomes" id="UP000440694"/>
    </source>
</evidence>
<keyword evidence="2" id="KW-1185">Reference proteome</keyword>
<accession>A0A6I3KRQ1</accession>
<proteinExistence type="predicted"/>
<dbReference type="Proteomes" id="UP000440694">
    <property type="component" value="Unassembled WGS sequence"/>
</dbReference>
<dbReference type="AlphaFoldDB" id="A0A6I3KRQ1"/>